<keyword evidence="4" id="KW-0862">Zinc</keyword>
<comment type="subcellular location">
    <subcellularLocation>
        <location evidence="1">Nucleus</location>
    </subcellularLocation>
</comment>
<organism evidence="8 9">
    <name type="scientific">Actinidia rufa</name>
    <dbReference type="NCBI Taxonomy" id="165716"/>
    <lineage>
        <taxon>Eukaryota</taxon>
        <taxon>Viridiplantae</taxon>
        <taxon>Streptophyta</taxon>
        <taxon>Embryophyta</taxon>
        <taxon>Tracheophyta</taxon>
        <taxon>Spermatophyta</taxon>
        <taxon>Magnoliopsida</taxon>
        <taxon>eudicotyledons</taxon>
        <taxon>Gunneridae</taxon>
        <taxon>Pentapetalae</taxon>
        <taxon>asterids</taxon>
        <taxon>Ericales</taxon>
        <taxon>Actinidiaceae</taxon>
        <taxon>Actinidia</taxon>
    </lineage>
</organism>
<gene>
    <name evidence="8" type="ORF">Acr_05g0016080</name>
</gene>
<dbReference type="NCBIfam" id="TIGR01624">
    <property type="entry name" value="LRP1_Cterm"/>
    <property type="match status" value="1"/>
</dbReference>
<dbReference type="Pfam" id="PF05142">
    <property type="entry name" value="DUF702"/>
    <property type="match status" value="1"/>
</dbReference>
<evidence type="ECO:0000256" key="7">
    <source>
        <dbReference type="ARBA" id="ARBA00023242"/>
    </source>
</evidence>
<evidence type="ECO:0000256" key="6">
    <source>
        <dbReference type="ARBA" id="ARBA00023159"/>
    </source>
</evidence>
<comment type="caution">
    <text evidence="8">The sequence shown here is derived from an EMBL/GenBank/DDBJ whole genome shotgun (WGS) entry which is preliminary data.</text>
</comment>
<dbReference type="InterPro" id="IPR007818">
    <property type="entry name" value="SHI"/>
</dbReference>
<keyword evidence="3" id="KW-0479">Metal-binding</keyword>
<evidence type="ECO:0008006" key="10">
    <source>
        <dbReference type="Google" id="ProtNLM"/>
    </source>
</evidence>
<protein>
    <recommendedName>
        <fullName evidence="10">Lateral root primordium (LRP) protein-like protein</fullName>
    </recommendedName>
</protein>
<sequence>MGGDQNWFLNRNDINHNSSSSSYRGFELWQEPPTQHQHPSIISHPLQEFYSSAALGVGPSRRTSINMFDDESSFLVSTRSTSGGGGGGISCQDCGNQAKKDCAHMRCRTCCKSRGFQCPTHVKSTWVPAAKRHERLQQQQQDHLHIHTENPKRHRDNPSGSSQLVCTRLHTHASSAGLEVGEFPAEVNSAATFRCVRVSSIDQDGEEQYAYQTAVNIGGRLFKGILYDQGSDDHYMPGPGTNSASGVGLNLIVATSNTPPAAASTSTAAMAVASPATFIHDPSHDLYQPTLNTFISGTHFFPYPRS</sequence>
<evidence type="ECO:0000256" key="3">
    <source>
        <dbReference type="ARBA" id="ARBA00022723"/>
    </source>
</evidence>
<evidence type="ECO:0000313" key="9">
    <source>
        <dbReference type="Proteomes" id="UP000585474"/>
    </source>
</evidence>
<dbReference type="PANTHER" id="PTHR31604:SF4">
    <property type="entry name" value="PROTEIN SHORT INTERNODES"/>
    <property type="match status" value="1"/>
</dbReference>
<evidence type="ECO:0000256" key="4">
    <source>
        <dbReference type="ARBA" id="ARBA00022833"/>
    </source>
</evidence>
<proteinExistence type="inferred from homology"/>
<dbReference type="GO" id="GO:0005634">
    <property type="term" value="C:nucleus"/>
    <property type="evidence" value="ECO:0007669"/>
    <property type="project" value="UniProtKB-SubCell"/>
</dbReference>
<evidence type="ECO:0000256" key="5">
    <source>
        <dbReference type="ARBA" id="ARBA00023125"/>
    </source>
</evidence>
<dbReference type="InterPro" id="IPR006510">
    <property type="entry name" value="Znf_LRP1"/>
</dbReference>
<dbReference type="Proteomes" id="UP000585474">
    <property type="component" value="Unassembled WGS sequence"/>
</dbReference>
<reference evidence="8 9" key="1">
    <citation type="submission" date="2019-07" db="EMBL/GenBank/DDBJ databases">
        <title>De Novo Assembly of kiwifruit Actinidia rufa.</title>
        <authorList>
            <person name="Sugita-Konishi S."/>
            <person name="Sato K."/>
            <person name="Mori E."/>
            <person name="Abe Y."/>
            <person name="Kisaki G."/>
            <person name="Hamano K."/>
            <person name="Suezawa K."/>
            <person name="Otani M."/>
            <person name="Fukuda T."/>
            <person name="Manabe T."/>
            <person name="Gomi K."/>
            <person name="Tabuchi M."/>
            <person name="Akimitsu K."/>
            <person name="Kataoka I."/>
        </authorList>
    </citation>
    <scope>NUCLEOTIDE SEQUENCE [LARGE SCALE GENOMIC DNA]</scope>
    <source>
        <strain evidence="9">cv. Fuchu</strain>
    </source>
</reference>
<keyword evidence="9" id="KW-1185">Reference proteome</keyword>
<keyword evidence="5" id="KW-0238">DNA-binding</keyword>
<dbReference type="GO" id="GO:0045893">
    <property type="term" value="P:positive regulation of DNA-templated transcription"/>
    <property type="evidence" value="ECO:0007669"/>
    <property type="project" value="TreeGrafter"/>
</dbReference>
<evidence type="ECO:0000313" key="8">
    <source>
        <dbReference type="EMBL" id="GFY87969.1"/>
    </source>
</evidence>
<dbReference type="GO" id="GO:0046872">
    <property type="term" value="F:metal ion binding"/>
    <property type="evidence" value="ECO:0007669"/>
    <property type="project" value="UniProtKB-KW"/>
</dbReference>
<keyword evidence="6" id="KW-0010">Activator</keyword>
<comment type="similarity">
    <text evidence="2">Belongs to the SHI protein family.</text>
</comment>
<dbReference type="AlphaFoldDB" id="A0A7J0EPN2"/>
<dbReference type="PANTHER" id="PTHR31604">
    <property type="entry name" value="PROTEIN LATERAL ROOT PRIMORDIUM 1"/>
    <property type="match status" value="1"/>
</dbReference>
<dbReference type="OrthoDB" id="692274at2759"/>
<accession>A0A7J0EPN2</accession>
<evidence type="ECO:0000256" key="2">
    <source>
        <dbReference type="ARBA" id="ARBA00006911"/>
    </source>
</evidence>
<dbReference type="NCBIfam" id="TIGR01623">
    <property type="entry name" value="put_zinc_LRP1"/>
    <property type="match status" value="1"/>
</dbReference>
<dbReference type="GO" id="GO:0003700">
    <property type="term" value="F:DNA-binding transcription factor activity"/>
    <property type="evidence" value="ECO:0007669"/>
    <property type="project" value="InterPro"/>
</dbReference>
<dbReference type="EMBL" id="BJWL01000005">
    <property type="protein sequence ID" value="GFY87969.1"/>
    <property type="molecule type" value="Genomic_DNA"/>
</dbReference>
<name>A0A7J0EPN2_9ERIC</name>
<dbReference type="InterPro" id="IPR006511">
    <property type="entry name" value="SHI_C"/>
</dbReference>
<evidence type="ECO:0000256" key="1">
    <source>
        <dbReference type="ARBA" id="ARBA00004123"/>
    </source>
</evidence>
<dbReference type="GO" id="GO:0003677">
    <property type="term" value="F:DNA binding"/>
    <property type="evidence" value="ECO:0007669"/>
    <property type="project" value="UniProtKB-KW"/>
</dbReference>
<keyword evidence="7" id="KW-0539">Nucleus</keyword>